<organism evidence="2">
    <name type="scientific">Arundo donax</name>
    <name type="common">Giant reed</name>
    <name type="synonym">Donax arundinaceus</name>
    <dbReference type="NCBI Taxonomy" id="35708"/>
    <lineage>
        <taxon>Eukaryota</taxon>
        <taxon>Viridiplantae</taxon>
        <taxon>Streptophyta</taxon>
        <taxon>Embryophyta</taxon>
        <taxon>Tracheophyta</taxon>
        <taxon>Spermatophyta</taxon>
        <taxon>Magnoliopsida</taxon>
        <taxon>Liliopsida</taxon>
        <taxon>Poales</taxon>
        <taxon>Poaceae</taxon>
        <taxon>PACMAD clade</taxon>
        <taxon>Arundinoideae</taxon>
        <taxon>Arundineae</taxon>
        <taxon>Arundo</taxon>
    </lineage>
</organism>
<dbReference type="EMBL" id="GBRH01239175">
    <property type="protein sequence ID" value="JAD58720.1"/>
    <property type="molecule type" value="Transcribed_RNA"/>
</dbReference>
<proteinExistence type="predicted"/>
<evidence type="ECO:0000313" key="2">
    <source>
        <dbReference type="EMBL" id="JAD58720.1"/>
    </source>
</evidence>
<name>A0A0A9BBX3_ARUDO</name>
<sequence>MIQDPHSVQTKLGIAAKEDPRSAQPLFPYIRADRSSTDPPPSSPIATTRSIIQLSPRQ</sequence>
<reference evidence="2" key="2">
    <citation type="journal article" date="2015" name="Data Brief">
        <title>Shoot transcriptome of the giant reed, Arundo donax.</title>
        <authorList>
            <person name="Barrero R.A."/>
            <person name="Guerrero F.D."/>
            <person name="Moolhuijzen P."/>
            <person name="Goolsby J.A."/>
            <person name="Tidwell J."/>
            <person name="Bellgard S.E."/>
            <person name="Bellgard M.I."/>
        </authorList>
    </citation>
    <scope>NUCLEOTIDE SEQUENCE</scope>
    <source>
        <tissue evidence="2">Shoot tissue taken approximately 20 cm above the soil surface</tissue>
    </source>
</reference>
<protein>
    <submittedName>
        <fullName evidence="2">Uncharacterized protein</fullName>
    </submittedName>
</protein>
<feature type="compositionally biased region" description="Polar residues" evidence="1">
    <location>
        <begin position="1"/>
        <end position="10"/>
    </location>
</feature>
<feature type="compositionally biased region" description="Polar residues" evidence="1">
    <location>
        <begin position="45"/>
        <end position="58"/>
    </location>
</feature>
<evidence type="ECO:0000256" key="1">
    <source>
        <dbReference type="SAM" id="MobiDB-lite"/>
    </source>
</evidence>
<accession>A0A0A9BBX3</accession>
<feature type="region of interest" description="Disordered" evidence="1">
    <location>
        <begin position="1"/>
        <end position="58"/>
    </location>
</feature>
<reference evidence="2" key="1">
    <citation type="submission" date="2014-09" db="EMBL/GenBank/DDBJ databases">
        <authorList>
            <person name="Magalhaes I.L.F."/>
            <person name="Oliveira U."/>
            <person name="Santos F.R."/>
            <person name="Vidigal T.H.D.A."/>
            <person name="Brescovit A.D."/>
            <person name="Santos A.J."/>
        </authorList>
    </citation>
    <scope>NUCLEOTIDE SEQUENCE</scope>
    <source>
        <tissue evidence="2">Shoot tissue taken approximately 20 cm above the soil surface</tissue>
    </source>
</reference>
<dbReference type="AlphaFoldDB" id="A0A0A9BBX3"/>